<feature type="transmembrane region" description="Helical" evidence="4">
    <location>
        <begin position="110"/>
        <end position="132"/>
    </location>
</feature>
<evidence type="ECO:0000256" key="4">
    <source>
        <dbReference type="SAM" id="Phobius"/>
    </source>
</evidence>
<keyword evidence="4" id="KW-1133">Transmembrane helix</keyword>
<protein>
    <recommendedName>
        <fullName evidence="7">Zinc-finger domain-containing protein</fullName>
    </recommendedName>
</protein>
<evidence type="ECO:0000256" key="3">
    <source>
        <dbReference type="SAM" id="MobiDB-lite"/>
    </source>
</evidence>
<evidence type="ECO:0000313" key="5">
    <source>
        <dbReference type="EMBL" id="MBS2550690.1"/>
    </source>
</evidence>
<accession>A0ABS5KXF1</accession>
<dbReference type="InterPro" id="IPR041916">
    <property type="entry name" value="Anti_sigma_zinc_sf"/>
</dbReference>
<comment type="caution">
    <text evidence="5">The sequence shown here is derived from an EMBL/GenBank/DDBJ whole genome shotgun (WGS) entry which is preliminary data.</text>
</comment>
<feature type="region of interest" description="Disordered" evidence="3">
    <location>
        <begin position="202"/>
        <end position="222"/>
    </location>
</feature>
<name>A0ABS5KXF1_9ACTN</name>
<dbReference type="EMBL" id="JAAFYZ010000111">
    <property type="protein sequence ID" value="MBS2550690.1"/>
    <property type="molecule type" value="Genomic_DNA"/>
</dbReference>
<keyword evidence="1" id="KW-0805">Transcription regulation</keyword>
<sequence>MITDPAASQPGTHLDPDQLADLFEGLLDPPATESARAHLASCPLCSTDFALIAGDTGLADLLPPVPIPQDVMIRVEAALDREPPLSTAPAADTVPAGHAAARPRRRRFRIALGSLAGATLVIVGGIGGIVALNSGSGEAKSNADSAAANGAVTRPDGVGSQSDKAPGPGMSPQVGVGPDHGSSSTTDSTLTIQQQAEDLIGGHMSAPANGTSQGSSPVCLPSSVPSGAQLLAHTQTQYQGKPASLSVYSQPGSTTVADVYVVDLDSCTSGKTGQAVTQTTIPRP</sequence>
<evidence type="ECO:0008006" key="7">
    <source>
        <dbReference type="Google" id="ProtNLM"/>
    </source>
</evidence>
<dbReference type="RefSeq" id="WP_212013995.1">
    <property type="nucleotide sequence ID" value="NZ_JAAFYZ010000111.1"/>
</dbReference>
<keyword evidence="2" id="KW-0804">Transcription</keyword>
<gene>
    <name evidence="5" type="ORF">KGQ19_27840</name>
</gene>
<evidence type="ECO:0000256" key="1">
    <source>
        <dbReference type="ARBA" id="ARBA00023015"/>
    </source>
</evidence>
<proteinExistence type="predicted"/>
<keyword evidence="4" id="KW-0812">Transmembrane</keyword>
<organism evidence="5 6">
    <name type="scientific">Catenulispora pinistramenti</name>
    <dbReference type="NCBI Taxonomy" id="2705254"/>
    <lineage>
        <taxon>Bacteria</taxon>
        <taxon>Bacillati</taxon>
        <taxon>Actinomycetota</taxon>
        <taxon>Actinomycetes</taxon>
        <taxon>Catenulisporales</taxon>
        <taxon>Catenulisporaceae</taxon>
        <taxon>Catenulispora</taxon>
    </lineage>
</organism>
<reference evidence="5 6" key="1">
    <citation type="submission" date="2020-02" db="EMBL/GenBank/DDBJ databases">
        <title>Acidophilic actinobacteria isolated from forest soil.</title>
        <authorList>
            <person name="Golinska P."/>
        </authorList>
    </citation>
    <scope>NUCLEOTIDE SEQUENCE [LARGE SCALE GENOMIC DNA]</scope>
    <source>
        <strain evidence="5 6">NL8</strain>
    </source>
</reference>
<evidence type="ECO:0000313" key="6">
    <source>
        <dbReference type="Proteomes" id="UP000730482"/>
    </source>
</evidence>
<dbReference type="Proteomes" id="UP000730482">
    <property type="component" value="Unassembled WGS sequence"/>
</dbReference>
<keyword evidence="4" id="KW-0472">Membrane</keyword>
<keyword evidence="6" id="KW-1185">Reference proteome</keyword>
<dbReference type="Gene3D" id="1.10.10.1320">
    <property type="entry name" value="Anti-sigma factor, zinc-finger domain"/>
    <property type="match status" value="1"/>
</dbReference>
<feature type="region of interest" description="Disordered" evidence="3">
    <location>
        <begin position="137"/>
        <end position="188"/>
    </location>
</feature>
<evidence type="ECO:0000256" key="2">
    <source>
        <dbReference type="ARBA" id="ARBA00023163"/>
    </source>
</evidence>